<feature type="compositionally biased region" description="Low complexity" evidence="5">
    <location>
        <begin position="191"/>
        <end position="205"/>
    </location>
</feature>
<keyword evidence="8" id="KW-1185">Reference proteome</keyword>
<keyword evidence="4" id="KW-0507">mRNA processing</keyword>
<dbReference type="eggNOG" id="KOG2868">
    <property type="taxonomic scope" value="Eukaryota"/>
</dbReference>
<feature type="region of interest" description="Disordered" evidence="5">
    <location>
        <begin position="812"/>
        <end position="833"/>
    </location>
</feature>
<dbReference type="FunCoup" id="A0A061GW20">
    <property type="interactions" value="1434"/>
</dbReference>
<name>A0A061GW20_THECC</name>
<dbReference type="GO" id="GO:0031087">
    <property type="term" value="P:deadenylation-independent decapping of nuclear-transcribed mRNA"/>
    <property type="evidence" value="ECO:0000318"/>
    <property type="project" value="GO_Central"/>
</dbReference>
<dbReference type="FunFam" id="2.30.29.30:FF:000159">
    <property type="entry name" value="mRNA-decapping enzyme-like protein"/>
    <property type="match status" value="1"/>
</dbReference>
<dbReference type="GO" id="GO:0003729">
    <property type="term" value="F:mRNA binding"/>
    <property type="evidence" value="ECO:0000318"/>
    <property type="project" value="GO_Central"/>
</dbReference>
<dbReference type="GO" id="GO:0008047">
    <property type="term" value="F:enzyme activator activity"/>
    <property type="evidence" value="ECO:0007669"/>
    <property type="project" value="InterPro"/>
</dbReference>
<dbReference type="GO" id="GO:0008233">
    <property type="term" value="F:peptidase activity"/>
    <property type="evidence" value="ECO:0007669"/>
    <property type="project" value="UniProtKB-KW"/>
</dbReference>
<evidence type="ECO:0000256" key="4">
    <source>
        <dbReference type="ARBA" id="ARBA00022664"/>
    </source>
</evidence>
<dbReference type="GO" id="GO:0000290">
    <property type="term" value="P:deadenylation-dependent decapping of nuclear-transcribed mRNA"/>
    <property type="evidence" value="ECO:0000318"/>
    <property type="project" value="GO_Central"/>
</dbReference>
<evidence type="ECO:0000313" key="8">
    <source>
        <dbReference type="Proteomes" id="UP000026915"/>
    </source>
</evidence>
<dbReference type="Pfam" id="PF06058">
    <property type="entry name" value="DCP1"/>
    <property type="match status" value="1"/>
</dbReference>
<dbReference type="Gramene" id="EOY33382">
    <property type="protein sequence ID" value="EOY33382"/>
    <property type="gene ID" value="TCM_041358"/>
</dbReference>
<keyword evidence="7" id="KW-0378">Hydrolase</keyword>
<feature type="compositionally biased region" description="Pro residues" evidence="5">
    <location>
        <begin position="147"/>
        <end position="158"/>
    </location>
</feature>
<feature type="region of interest" description="Disordered" evidence="5">
    <location>
        <begin position="133"/>
        <end position="220"/>
    </location>
</feature>
<accession>A0A061GW20</accession>
<dbReference type="SUPFAM" id="SSF54001">
    <property type="entry name" value="Cysteine proteinases"/>
    <property type="match status" value="1"/>
</dbReference>
<evidence type="ECO:0000313" key="7">
    <source>
        <dbReference type="EMBL" id="EOY33382.1"/>
    </source>
</evidence>
<dbReference type="Gene3D" id="3.90.70.80">
    <property type="match status" value="1"/>
</dbReference>
<feature type="compositionally biased region" description="Low complexity" evidence="5">
    <location>
        <begin position="10"/>
        <end position="30"/>
    </location>
</feature>
<feature type="region of interest" description="Disordered" evidence="5">
    <location>
        <begin position="1"/>
        <end position="98"/>
    </location>
</feature>
<dbReference type="AlphaFoldDB" id="A0A061GW20"/>
<evidence type="ECO:0000259" key="6">
    <source>
        <dbReference type="PROSITE" id="PS50802"/>
    </source>
</evidence>
<protein>
    <submittedName>
        <fullName evidence="7">OTU-like cysteine protease family protein</fullName>
    </submittedName>
</protein>
<feature type="compositionally biased region" description="Low complexity" evidence="5">
    <location>
        <begin position="452"/>
        <end position="462"/>
    </location>
</feature>
<dbReference type="PANTHER" id="PTHR16290:SF0">
    <property type="entry name" value="DECAPPING PROTEIN 1, ISOFORM A"/>
    <property type="match status" value="1"/>
</dbReference>
<dbReference type="OMA" id="RMTERVD"/>
<dbReference type="STRING" id="3641.A0A061GW20"/>
<comment type="similarity">
    <text evidence="2">Belongs to the DCP1 family.</text>
</comment>
<evidence type="ECO:0000256" key="1">
    <source>
        <dbReference type="ARBA" id="ARBA00004496"/>
    </source>
</evidence>
<dbReference type="GO" id="GO:0000932">
    <property type="term" value="C:P-body"/>
    <property type="evidence" value="ECO:0000318"/>
    <property type="project" value="GO_Central"/>
</dbReference>
<dbReference type="InParanoid" id="A0A061GW20"/>
<dbReference type="SUPFAM" id="SSF50729">
    <property type="entry name" value="PH domain-like"/>
    <property type="match status" value="1"/>
</dbReference>
<dbReference type="HOGENOM" id="CLU_330759_0_0_1"/>
<dbReference type="Proteomes" id="UP000026915">
    <property type="component" value="Chromosome 9"/>
</dbReference>
<dbReference type="PANTHER" id="PTHR16290">
    <property type="entry name" value="TRANSCRIPTION FACTOR SMIF DECAPPING ENZYME DCP1"/>
    <property type="match status" value="1"/>
</dbReference>
<feature type="compositionally biased region" description="Basic and acidic residues" evidence="5">
    <location>
        <begin position="73"/>
        <end position="91"/>
    </location>
</feature>
<feature type="compositionally biased region" description="Pro residues" evidence="5">
    <location>
        <begin position="812"/>
        <end position="826"/>
    </location>
</feature>
<dbReference type="InterPro" id="IPR003323">
    <property type="entry name" value="OTU_dom"/>
</dbReference>
<evidence type="ECO:0000256" key="2">
    <source>
        <dbReference type="ARBA" id="ARBA00008778"/>
    </source>
</evidence>
<dbReference type="CDD" id="cd13182">
    <property type="entry name" value="EVH1-like_Dcp1"/>
    <property type="match status" value="1"/>
</dbReference>
<proteinExistence type="inferred from homology"/>
<dbReference type="GO" id="GO:0006397">
    <property type="term" value="P:mRNA processing"/>
    <property type="evidence" value="ECO:0007669"/>
    <property type="project" value="UniProtKB-KW"/>
</dbReference>
<feature type="domain" description="OTU" evidence="6">
    <location>
        <begin position="246"/>
        <end position="369"/>
    </location>
</feature>
<dbReference type="FunFam" id="3.90.70.80:FF:000008">
    <property type="entry name" value="OTU domain-containing protein 5"/>
    <property type="match status" value="1"/>
</dbReference>
<organism evidence="7 8">
    <name type="scientific">Theobroma cacao</name>
    <name type="common">Cacao</name>
    <name type="synonym">Cocoa</name>
    <dbReference type="NCBI Taxonomy" id="3641"/>
    <lineage>
        <taxon>Eukaryota</taxon>
        <taxon>Viridiplantae</taxon>
        <taxon>Streptophyta</taxon>
        <taxon>Embryophyta</taxon>
        <taxon>Tracheophyta</taxon>
        <taxon>Spermatophyta</taxon>
        <taxon>Magnoliopsida</taxon>
        <taxon>eudicotyledons</taxon>
        <taxon>Gunneridae</taxon>
        <taxon>Pentapetalae</taxon>
        <taxon>rosids</taxon>
        <taxon>malvids</taxon>
        <taxon>Malvales</taxon>
        <taxon>Malvaceae</taxon>
        <taxon>Byttnerioideae</taxon>
        <taxon>Theobroma</taxon>
    </lineage>
</organism>
<comment type="subcellular location">
    <subcellularLocation>
        <location evidence="1">Cytoplasm</location>
    </subcellularLocation>
</comment>
<dbReference type="GO" id="GO:0006508">
    <property type="term" value="P:proteolysis"/>
    <property type="evidence" value="ECO:0007669"/>
    <property type="project" value="UniProtKB-KW"/>
</dbReference>
<dbReference type="Pfam" id="PF02338">
    <property type="entry name" value="OTU"/>
    <property type="match status" value="1"/>
</dbReference>
<evidence type="ECO:0000256" key="3">
    <source>
        <dbReference type="ARBA" id="ARBA00022490"/>
    </source>
</evidence>
<keyword evidence="7" id="KW-0645">Protease</keyword>
<dbReference type="EMBL" id="CM001887">
    <property type="protein sequence ID" value="EOY33382.1"/>
    <property type="molecule type" value="Genomic_DNA"/>
</dbReference>
<dbReference type="eggNOG" id="KOG2605">
    <property type="taxonomic scope" value="Eukaryota"/>
</dbReference>
<dbReference type="InterPro" id="IPR038765">
    <property type="entry name" value="Papain-like_cys_pep_sf"/>
</dbReference>
<dbReference type="CDD" id="cd22796">
    <property type="entry name" value="OTU_plant_OTU6-like"/>
    <property type="match status" value="1"/>
</dbReference>
<dbReference type="Gene3D" id="2.30.29.30">
    <property type="entry name" value="Pleckstrin-homology domain (PH domain)/Phosphotyrosine-binding domain (PTB)"/>
    <property type="match status" value="1"/>
</dbReference>
<feature type="region of interest" description="Disordered" evidence="5">
    <location>
        <begin position="445"/>
        <end position="480"/>
    </location>
</feature>
<dbReference type="PROSITE" id="PS50802">
    <property type="entry name" value="OTU"/>
    <property type="match status" value="1"/>
</dbReference>
<keyword evidence="3" id="KW-0963">Cytoplasm</keyword>
<dbReference type="InterPro" id="IPR010334">
    <property type="entry name" value="Dcp1"/>
</dbReference>
<feature type="compositionally biased region" description="Basic and acidic residues" evidence="5">
    <location>
        <begin position="471"/>
        <end position="480"/>
    </location>
</feature>
<dbReference type="InterPro" id="IPR011993">
    <property type="entry name" value="PH-like_dom_sf"/>
</dbReference>
<sequence>MTRILVQRGSTASSSSNPSRSSSLPGPSSSRAEPYVSTQQVPSAAKDDEVSEEVQEQVATDELLESSGSSENKAVKSDDVLLENLHNDRNETSSNEIVEAEKVNTLDATGAWEMMNDLGGLRISEKVVVESEGSSGDLLPIGTGRQHPPPPPVPPPKPSAANLNSRRFLSGSSSPARSGSSRRAVAWPIVPTRTSPSGSRPSSPRSHGESEGYNSADEQNPCFVSSCSDVERERQFEIDIRRTKGLEVKRMLEDGNCLFRAVADQVYGDSEAYDLIRQMCIDYMEQERDHFSQFITEGFTSYCKRKRRDQVYGNNAEIQALSEMYNRPIHIYSYSTEPINIFHGSYNTDTPPIRLSYHHGNHYNSLVDPRRLTIGAGLGFSCLRGANVDKDQVKAAIKAQQDQQIDNALLAEGRFYSDLELTEKEIERMVMEASRAEYLAKDKFKPQVGRRSSTSTAEPSSSGARPSGSETKVEGSKEQGLRDTVLSSGIQILLSMGFSYLQAIEAYSIFGDDVDSMSTKLLNLTVLRRIDPFVEEILITAAHVAFYEFNIDLSQWSRKDVEGSLFVVKRNTQPRFQFIVMNRRNTDNLVENLLGDFEYEVQDKYLLYRNASQEINGIWFYDARELEEVANLFSRILTAYSKVPQKANVTSTKGEFEELEAVSTMAIMDGPMEPPSSTASNADGPDDPAFVNFFSTAISIGSASNARVSGLPYQSSAAMPAPSNPTIVASPTVPALQLPSPLPSSTPLMPLLDTPESSSSHTNLVKPSAFFVPPSSSVQILPPVSTPLPTAPLLNPPLSRQRPYGTPLLQPFPPPTPPPSLTPAPVPIQNYGPSVSREKVRDALLALVQDNQFIDMVHRALLNAHHS</sequence>
<reference evidence="7 8" key="1">
    <citation type="journal article" date="2013" name="Genome Biol.">
        <title>The genome sequence of the most widely cultivated cacao type and its use to identify candidate genes regulating pod color.</title>
        <authorList>
            <person name="Motamayor J.C."/>
            <person name="Mockaitis K."/>
            <person name="Schmutz J."/>
            <person name="Haiminen N."/>
            <person name="Iii D.L."/>
            <person name="Cornejo O."/>
            <person name="Findley S.D."/>
            <person name="Zheng P."/>
            <person name="Utro F."/>
            <person name="Royaert S."/>
            <person name="Saski C."/>
            <person name="Jenkins J."/>
            <person name="Podicheti R."/>
            <person name="Zhao M."/>
            <person name="Scheffler B.E."/>
            <person name="Stack J.C."/>
            <person name="Feltus F.A."/>
            <person name="Mustiga G.M."/>
            <person name="Amores F."/>
            <person name="Phillips W."/>
            <person name="Marelli J.P."/>
            <person name="May G.D."/>
            <person name="Shapiro H."/>
            <person name="Ma J."/>
            <person name="Bustamante C.D."/>
            <person name="Schnell R.J."/>
            <person name="Main D."/>
            <person name="Gilbert D."/>
            <person name="Parida L."/>
            <person name="Kuhn D.N."/>
        </authorList>
    </citation>
    <scope>NUCLEOTIDE SEQUENCE [LARGE SCALE GENOMIC DNA]</scope>
    <source>
        <strain evidence="8">cv. Matina 1-6</strain>
    </source>
</reference>
<gene>
    <name evidence="7" type="ORF">TCM_041358</name>
</gene>
<evidence type="ECO:0000256" key="5">
    <source>
        <dbReference type="SAM" id="MobiDB-lite"/>
    </source>
</evidence>
<feature type="compositionally biased region" description="Low complexity" evidence="5">
    <location>
        <begin position="170"/>
        <end position="184"/>
    </location>
</feature>